<evidence type="ECO:0000313" key="3">
    <source>
        <dbReference type="Proteomes" id="UP001596549"/>
    </source>
</evidence>
<evidence type="ECO:0000313" key="2">
    <source>
        <dbReference type="EMBL" id="MFC7371829.1"/>
    </source>
</evidence>
<dbReference type="InterPro" id="IPR001296">
    <property type="entry name" value="Glyco_trans_1"/>
</dbReference>
<comment type="caution">
    <text evidence="2">The sequence shown here is derived from an EMBL/GenBank/DDBJ whole genome shotgun (WGS) entry which is preliminary data.</text>
</comment>
<dbReference type="Gene3D" id="3.40.50.2000">
    <property type="entry name" value="Glycogen Phosphorylase B"/>
    <property type="match status" value="1"/>
</dbReference>
<keyword evidence="2" id="KW-0808">Transferase</keyword>
<dbReference type="EC" id="2.4.-.-" evidence="2"/>
<feature type="domain" description="Glycosyl transferase family 1" evidence="1">
    <location>
        <begin position="207"/>
        <end position="318"/>
    </location>
</feature>
<accession>A0ABW2NUX9</accession>
<dbReference type="RefSeq" id="WP_379748791.1">
    <property type="nucleotide sequence ID" value="NZ_JBHTCP010000014.1"/>
</dbReference>
<dbReference type="EMBL" id="JBHTCP010000014">
    <property type="protein sequence ID" value="MFC7371829.1"/>
    <property type="molecule type" value="Genomic_DNA"/>
</dbReference>
<dbReference type="SUPFAM" id="SSF53756">
    <property type="entry name" value="UDP-Glycosyltransferase/glycogen phosphorylase"/>
    <property type="match status" value="1"/>
</dbReference>
<gene>
    <name evidence="2" type="ORF">ACFQPF_09075</name>
</gene>
<keyword evidence="3" id="KW-1185">Reference proteome</keyword>
<organism evidence="2 3">
    <name type="scientific">Fictibacillus iocasae</name>
    <dbReference type="NCBI Taxonomy" id="2715437"/>
    <lineage>
        <taxon>Bacteria</taxon>
        <taxon>Bacillati</taxon>
        <taxon>Bacillota</taxon>
        <taxon>Bacilli</taxon>
        <taxon>Bacillales</taxon>
        <taxon>Fictibacillaceae</taxon>
        <taxon>Fictibacillus</taxon>
    </lineage>
</organism>
<dbReference type="Proteomes" id="UP001596549">
    <property type="component" value="Unassembled WGS sequence"/>
</dbReference>
<keyword evidence="2" id="KW-0328">Glycosyltransferase</keyword>
<name>A0ABW2NUX9_9BACL</name>
<evidence type="ECO:0000259" key="1">
    <source>
        <dbReference type="Pfam" id="PF00534"/>
    </source>
</evidence>
<reference evidence="3" key="1">
    <citation type="journal article" date="2019" name="Int. J. Syst. Evol. Microbiol.">
        <title>The Global Catalogue of Microorganisms (GCM) 10K type strain sequencing project: providing services to taxonomists for standard genome sequencing and annotation.</title>
        <authorList>
            <consortium name="The Broad Institute Genomics Platform"/>
            <consortium name="The Broad Institute Genome Sequencing Center for Infectious Disease"/>
            <person name="Wu L."/>
            <person name="Ma J."/>
        </authorList>
    </citation>
    <scope>NUCLEOTIDE SEQUENCE [LARGE SCALE GENOMIC DNA]</scope>
    <source>
        <strain evidence="3">NBRC 106396</strain>
    </source>
</reference>
<dbReference type="GO" id="GO:0016757">
    <property type="term" value="F:glycosyltransferase activity"/>
    <property type="evidence" value="ECO:0007669"/>
    <property type="project" value="UniProtKB-KW"/>
</dbReference>
<proteinExistence type="predicted"/>
<dbReference type="PANTHER" id="PTHR12526">
    <property type="entry name" value="GLYCOSYLTRANSFERASE"/>
    <property type="match status" value="1"/>
</dbReference>
<sequence>MRITFPIITLCKGGAQRMLAELVNRLAAKGHDVKILMPSYGIVEYSISVPVIRVSGTLPLAAEYPLSDVIVSNFYTTVDSAAQASKIGRGKHARLSLCYEPPFLKDNFISFKTYHVTKNLFVLSKWQQDIIFLNHGIRGHIVPVGISPEFKNLGNRVPHDAIQVSAILRKPEGGYSWHRDQNYLIEQLHKVMMAVPSIKVNLIIPPTEFAESPSLQQLKNAPWLNVYTPANDFELNYHLNHTDIFVSSSLYDSASMPGLEAMKTGAALVTTYSGGNMDYCRNGQNCLISHRYEDKLHANVIQLVNNTPLRNRLAQEGMKEAQKWTWDRSAALFEAGLQRM</sequence>
<dbReference type="Pfam" id="PF00534">
    <property type="entry name" value="Glycos_transf_1"/>
    <property type="match status" value="1"/>
</dbReference>
<protein>
    <submittedName>
        <fullName evidence="2">Glycosyltransferase family 4 protein</fullName>
        <ecNumber evidence="2">2.4.-.-</ecNumber>
    </submittedName>
</protein>
<dbReference type="CDD" id="cd03801">
    <property type="entry name" value="GT4_PimA-like"/>
    <property type="match status" value="1"/>
</dbReference>